<dbReference type="SMART" id="SM00903">
    <property type="entry name" value="Flavin_Reduct"/>
    <property type="match status" value="1"/>
</dbReference>
<reference evidence="4 5" key="1">
    <citation type="submission" date="2019-10" db="EMBL/GenBank/DDBJ databases">
        <title>Nocardia macrotermitis sp. nov. and Nocardia aurantia sp. nov., isolated from the gut of fungus growing-termite Macrotermes natalensis.</title>
        <authorList>
            <person name="Benndorf R."/>
            <person name="Schwitalla J."/>
            <person name="Martin K."/>
            <person name="De Beer W."/>
            <person name="Kaster A.-K."/>
            <person name="Vollmers J."/>
            <person name="Poulsen M."/>
            <person name="Beemelmanns C."/>
        </authorList>
    </citation>
    <scope>NUCLEOTIDE SEQUENCE [LARGE SCALE GENOMIC DNA]</scope>
    <source>
        <strain evidence="4 5">RB56</strain>
    </source>
</reference>
<dbReference type="InterPro" id="IPR002563">
    <property type="entry name" value="Flavin_Rdtase-like_dom"/>
</dbReference>
<dbReference type="GO" id="GO:0010181">
    <property type="term" value="F:FMN binding"/>
    <property type="evidence" value="ECO:0007669"/>
    <property type="project" value="InterPro"/>
</dbReference>
<dbReference type="GO" id="GO:0042602">
    <property type="term" value="F:riboflavin reductase (NADPH) activity"/>
    <property type="evidence" value="ECO:0007669"/>
    <property type="project" value="TreeGrafter"/>
</dbReference>
<dbReference type="AlphaFoldDB" id="A0A7K0E146"/>
<sequence length="166" mass="17116">MLTTPPPVTDPAELRRAYGCFPSGVAALCALGGDGVPIGMAVSSFTSVSLAPPLVSACVQDVSSTWPRLRARDRIGVSILAEGHGDACIALSRKHGDRFAGIGWDATADGAVFVHGAAAWLDCVVHDEVTAGDHTIVVFRIAGAVADAGIEPLVFHGSRFRPLSIG</sequence>
<dbReference type="RefSeq" id="WP_153348825.1">
    <property type="nucleotide sequence ID" value="NZ_WEGI01000021.1"/>
</dbReference>
<dbReference type="InterPro" id="IPR050268">
    <property type="entry name" value="NADH-dep_flavin_reductase"/>
</dbReference>
<evidence type="ECO:0000256" key="2">
    <source>
        <dbReference type="ARBA" id="ARBA00023002"/>
    </source>
</evidence>
<keyword evidence="4" id="KW-0503">Monooxygenase</keyword>
<feature type="domain" description="Flavin reductase like" evidence="3">
    <location>
        <begin position="18"/>
        <end position="162"/>
    </location>
</feature>
<accession>A0A7K0E146</accession>
<comment type="similarity">
    <text evidence="1">Belongs to the non-flavoprotein flavin reductase family.</text>
</comment>
<evidence type="ECO:0000313" key="5">
    <source>
        <dbReference type="Proteomes" id="UP000431401"/>
    </source>
</evidence>
<name>A0A7K0E146_9NOCA</name>
<dbReference type="GO" id="GO:0036382">
    <property type="term" value="F:flavin reductase (NADH) activity"/>
    <property type="evidence" value="ECO:0007669"/>
    <property type="project" value="UniProtKB-EC"/>
</dbReference>
<dbReference type="Proteomes" id="UP000431401">
    <property type="component" value="Unassembled WGS sequence"/>
</dbReference>
<evidence type="ECO:0000259" key="3">
    <source>
        <dbReference type="SMART" id="SM00903"/>
    </source>
</evidence>
<evidence type="ECO:0000256" key="1">
    <source>
        <dbReference type="ARBA" id="ARBA00008898"/>
    </source>
</evidence>
<organism evidence="4 5">
    <name type="scientific">Nocardia aurantia</name>
    <dbReference type="NCBI Taxonomy" id="2585199"/>
    <lineage>
        <taxon>Bacteria</taxon>
        <taxon>Bacillati</taxon>
        <taxon>Actinomycetota</taxon>
        <taxon>Actinomycetes</taxon>
        <taxon>Mycobacteriales</taxon>
        <taxon>Nocardiaceae</taxon>
        <taxon>Nocardia</taxon>
    </lineage>
</organism>
<gene>
    <name evidence="4" type="primary">hsaB_5</name>
    <name evidence="4" type="ORF">NRB56_72000</name>
</gene>
<dbReference type="EMBL" id="WEGI01000021">
    <property type="protein sequence ID" value="MQY31591.1"/>
    <property type="molecule type" value="Genomic_DNA"/>
</dbReference>
<dbReference type="InterPro" id="IPR012349">
    <property type="entry name" value="Split_barrel_FMN-bd"/>
</dbReference>
<evidence type="ECO:0000313" key="4">
    <source>
        <dbReference type="EMBL" id="MQY31591.1"/>
    </source>
</evidence>
<dbReference type="Gene3D" id="2.30.110.10">
    <property type="entry name" value="Electron Transport, Fmn-binding Protein, Chain A"/>
    <property type="match status" value="1"/>
</dbReference>
<dbReference type="EC" id="1.5.1.36" evidence="4"/>
<comment type="caution">
    <text evidence="4">The sequence shown here is derived from an EMBL/GenBank/DDBJ whole genome shotgun (WGS) entry which is preliminary data.</text>
</comment>
<dbReference type="Pfam" id="PF01613">
    <property type="entry name" value="Flavin_Reduct"/>
    <property type="match status" value="1"/>
</dbReference>
<dbReference type="GO" id="GO:0004497">
    <property type="term" value="F:monooxygenase activity"/>
    <property type="evidence" value="ECO:0007669"/>
    <property type="project" value="UniProtKB-KW"/>
</dbReference>
<keyword evidence="2 4" id="KW-0560">Oxidoreductase</keyword>
<keyword evidence="5" id="KW-1185">Reference proteome</keyword>
<dbReference type="OrthoDB" id="9792858at2"/>
<dbReference type="SUPFAM" id="SSF50475">
    <property type="entry name" value="FMN-binding split barrel"/>
    <property type="match status" value="1"/>
</dbReference>
<proteinExistence type="inferred from homology"/>
<dbReference type="PANTHER" id="PTHR30466">
    <property type="entry name" value="FLAVIN REDUCTASE"/>
    <property type="match status" value="1"/>
</dbReference>
<dbReference type="PANTHER" id="PTHR30466:SF11">
    <property type="entry name" value="FLAVIN-DEPENDENT MONOOXYGENASE, REDUCTASE SUBUNIT HSAB"/>
    <property type="match status" value="1"/>
</dbReference>
<protein>
    <submittedName>
        <fullName evidence="4">Flavin-dependent monooxygenase, reductase subunit HsaB</fullName>
        <ecNumber evidence="4">1.5.1.36</ecNumber>
    </submittedName>
</protein>